<protein>
    <submittedName>
        <fullName evidence="1">Uncharacterized protein</fullName>
    </submittedName>
</protein>
<evidence type="ECO:0000313" key="2">
    <source>
        <dbReference type="Proteomes" id="UP000190897"/>
    </source>
</evidence>
<dbReference type="AlphaFoldDB" id="A0A1T5HJA3"/>
<proteinExistence type="predicted"/>
<name>A0A1T5HJA3_9BACT</name>
<organism evidence="1 2">
    <name type="scientific">Dyadobacter psychrophilus</name>
    <dbReference type="NCBI Taxonomy" id="651661"/>
    <lineage>
        <taxon>Bacteria</taxon>
        <taxon>Pseudomonadati</taxon>
        <taxon>Bacteroidota</taxon>
        <taxon>Cytophagia</taxon>
        <taxon>Cytophagales</taxon>
        <taxon>Spirosomataceae</taxon>
        <taxon>Dyadobacter</taxon>
    </lineage>
</organism>
<evidence type="ECO:0000313" key="1">
    <source>
        <dbReference type="EMBL" id="SKC20640.1"/>
    </source>
</evidence>
<accession>A0A1T5HJA3</accession>
<dbReference type="Proteomes" id="UP000190897">
    <property type="component" value="Unassembled WGS sequence"/>
</dbReference>
<keyword evidence="2" id="KW-1185">Reference proteome</keyword>
<gene>
    <name evidence="1" type="ORF">SAMN05660293_05689</name>
</gene>
<sequence length="136" mass="15855">MSTLKTVPLLGRHAFEYVKVGQADILKNLSFKRFYLMVRQDFPWKATIVLDLTNNISAKNPDAFAEYTYYLGTMKALSEISITDKNAFSHLNAKWLSELGRQPDRLRIIYDKDQDFIEYSVQVSLMEKEKIIIQIK</sequence>
<dbReference type="STRING" id="651661.SAMN05660293_05689"/>
<reference evidence="2" key="1">
    <citation type="submission" date="2017-02" db="EMBL/GenBank/DDBJ databases">
        <authorList>
            <person name="Varghese N."/>
            <person name="Submissions S."/>
        </authorList>
    </citation>
    <scope>NUCLEOTIDE SEQUENCE [LARGE SCALE GENOMIC DNA]</scope>
    <source>
        <strain evidence="2">DSM 22270</strain>
    </source>
</reference>
<dbReference type="EMBL" id="FUZA01000019">
    <property type="protein sequence ID" value="SKC20640.1"/>
    <property type="molecule type" value="Genomic_DNA"/>
</dbReference>